<evidence type="ECO:0000313" key="8">
    <source>
        <dbReference type="EMBL" id="PZE16283.1"/>
    </source>
</evidence>
<dbReference type="Gene3D" id="2.170.120.20">
    <property type="entry name" value="Ribosomal protein L25, beta domain"/>
    <property type="match status" value="1"/>
</dbReference>
<evidence type="ECO:0000256" key="2">
    <source>
        <dbReference type="ARBA" id="ARBA00022884"/>
    </source>
</evidence>
<dbReference type="InterPro" id="IPR011035">
    <property type="entry name" value="Ribosomal_bL25/Gln-tRNA_synth"/>
</dbReference>
<keyword evidence="2 5" id="KW-0694">RNA-binding</keyword>
<dbReference type="RefSeq" id="WP_111063981.1">
    <property type="nucleotide sequence ID" value="NZ_JBHUCU010000006.1"/>
</dbReference>
<dbReference type="PANTHER" id="PTHR33284:SF1">
    <property type="entry name" value="RIBOSOMAL PROTEIN L25_GLN-TRNA SYNTHETASE, ANTI-CODON-BINDING DOMAIN-CONTAINING PROTEIN"/>
    <property type="match status" value="1"/>
</dbReference>
<organism evidence="8 9">
    <name type="scientific">Putridiphycobacter roseus</name>
    <dbReference type="NCBI Taxonomy" id="2219161"/>
    <lineage>
        <taxon>Bacteria</taxon>
        <taxon>Pseudomonadati</taxon>
        <taxon>Bacteroidota</taxon>
        <taxon>Flavobacteriia</taxon>
        <taxon>Flavobacteriales</taxon>
        <taxon>Crocinitomicaceae</taxon>
        <taxon>Putridiphycobacter</taxon>
    </lineage>
</organism>
<feature type="domain" description="Large ribosomal subunit protein bL25 beta" evidence="7">
    <location>
        <begin position="99"/>
        <end position="179"/>
    </location>
</feature>
<dbReference type="InterPro" id="IPR001021">
    <property type="entry name" value="Ribosomal_bL25_long"/>
</dbReference>
<evidence type="ECO:0000256" key="3">
    <source>
        <dbReference type="ARBA" id="ARBA00022980"/>
    </source>
</evidence>
<dbReference type="Pfam" id="PF14693">
    <property type="entry name" value="Ribosomal_TL5_C"/>
    <property type="match status" value="1"/>
</dbReference>
<dbReference type="EMBL" id="QKSB01000009">
    <property type="protein sequence ID" value="PZE16283.1"/>
    <property type="molecule type" value="Genomic_DNA"/>
</dbReference>
<dbReference type="InterPro" id="IPR020056">
    <property type="entry name" value="Rbsml_bL25/Gln-tRNA_synth_N"/>
</dbReference>
<dbReference type="GO" id="GO:0006412">
    <property type="term" value="P:translation"/>
    <property type="evidence" value="ECO:0007669"/>
    <property type="project" value="UniProtKB-UniRule"/>
</dbReference>
<dbReference type="HAMAP" id="MF_01334">
    <property type="entry name" value="Ribosomal_bL25_CTC"/>
    <property type="match status" value="1"/>
</dbReference>
<dbReference type="CDD" id="cd00495">
    <property type="entry name" value="Ribosomal_L25_TL5_CTC"/>
    <property type="match status" value="1"/>
</dbReference>
<evidence type="ECO:0000259" key="6">
    <source>
        <dbReference type="Pfam" id="PF01386"/>
    </source>
</evidence>
<dbReference type="PANTHER" id="PTHR33284">
    <property type="entry name" value="RIBOSOMAL PROTEIN L25/GLN-TRNA SYNTHETASE, ANTI-CODON-BINDING DOMAIN-CONTAINING PROTEIN"/>
    <property type="match status" value="1"/>
</dbReference>
<dbReference type="OrthoDB" id="9786489at2"/>
<dbReference type="InterPro" id="IPR020057">
    <property type="entry name" value="Ribosomal_bL25_b-dom"/>
</dbReference>
<sequence length="203" mass="22225">MKEVSLSGSLRTNVGKKDAKAVRNEGRVPCVVYGSGKQTHFSVKHMDLYKIMFSPNVYSVNINIDGTKVKTIIQDSQQHPVTDKILHVDFLELQDDKMVKIDIPVTVSGRSIGVMNGGRLQQVFRKLTVLGYPKDIPETINVDITKLRIGQSIRVKALETGELKILNAPNAVVVSIKMSRGAIDLEEEEAAAAPEAAAEEAAE</sequence>
<keyword evidence="4 5" id="KW-0687">Ribonucleoprotein</keyword>
<comment type="similarity">
    <text evidence="5">Belongs to the bacterial ribosomal protein bL25 family. CTC subfamily.</text>
</comment>
<dbReference type="AlphaFoldDB" id="A0A2W1NB48"/>
<evidence type="ECO:0000313" key="9">
    <source>
        <dbReference type="Proteomes" id="UP000249248"/>
    </source>
</evidence>
<dbReference type="Proteomes" id="UP000249248">
    <property type="component" value="Unassembled WGS sequence"/>
</dbReference>
<dbReference type="GO" id="GO:0003735">
    <property type="term" value="F:structural constituent of ribosome"/>
    <property type="evidence" value="ECO:0007669"/>
    <property type="project" value="InterPro"/>
</dbReference>
<comment type="function">
    <text evidence="5">This is one of the proteins that binds to the 5S RNA in the ribosome where it forms part of the central protuberance.</text>
</comment>
<dbReference type="Gene3D" id="2.40.240.10">
    <property type="entry name" value="Ribosomal Protein L25, Chain P"/>
    <property type="match status" value="1"/>
</dbReference>
<dbReference type="SUPFAM" id="SSF50715">
    <property type="entry name" value="Ribosomal protein L25-like"/>
    <property type="match status" value="1"/>
</dbReference>
<dbReference type="InterPro" id="IPR037121">
    <property type="entry name" value="Ribosomal_bL25_C"/>
</dbReference>
<evidence type="ECO:0000256" key="1">
    <source>
        <dbReference type="ARBA" id="ARBA00022730"/>
    </source>
</evidence>
<dbReference type="Pfam" id="PF01386">
    <property type="entry name" value="Ribosomal_L25p"/>
    <property type="match status" value="1"/>
</dbReference>
<keyword evidence="9" id="KW-1185">Reference proteome</keyword>
<comment type="caution">
    <text evidence="8">The sequence shown here is derived from an EMBL/GenBank/DDBJ whole genome shotgun (WGS) entry which is preliminary data.</text>
</comment>
<evidence type="ECO:0000259" key="7">
    <source>
        <dbReference type="Pfam" id="PF14693"/>
    </source>
</evidence>
<reference evidence="8 9" key="1">
    <citation type="submission" date="2018-06" db="EMBL/GenBank/DDBJ databases">
        <title>The draft genome sequence of Crocinitomix sp. SM1701.</title>
        <authorList>
            <person name="Zhang X."/>
        </authorList>
    </citation>
    <scope>NUCLEOTIDE SEQUENCE [LARGE SCALE GENOMIC DNA]</scope>
    <source>
        <strain evidence="8 9">SM1701</strain>
    </source>
</reference>
<keyword evidence="3 5" id="KW-0689">Ribosomal protein</keyword>
<evidence type="ECO:0000256" key="5">
    <source>
        <dbReference type="HAMAP-Rule" id="MF_01334"/>
    </source>
</evidence>
<evidence type="ECO:0000256" key="4">
    <source>
        <dbReference type="ARBA" id="ARBA00023274"/>
    </source>
</evidence>
<accession>A0A2W1NB48</accession>
<name>A0A2W1NB48_9FLAO</name>
<comment type="subunit">
    <text evidence="5">Part of the 50S ribosomal subunit; part of the 5S rRNA/L5/L18/L25 subcomplex. Contacts the 5S rRNA. Binds to the 5S rRNA independently of L5 and L18.</text>
</comment>
<dbReference type="GO" id="GO:0022625">
    <property type="term" value="C:cytosolic large ribosomal subunit"/>
    <property type="evidence" value="ECO:0007669"/>
    <property type="project" value="TreeGrafter"/>
</dbReference>
<proteinExistence type="inferred from homology"/>
<dbReference type="NCBIfam" id="NF004132">
    <property type="entry name" value="PRK05618.2-2"/>
    <property type="match status" value="1"/>
</dbReference>
<gene>
    <name evidence="5" type="primary">rplY</name>
    <name evidence="5" type="synonym">ctc</name>
    <name evidence="8" type="ORF">DNU06_13295</name>
</gene>
<dbReference type="GO" id="GO:0008097">
    <property type="term" value="F:5S rRNA binding"/>
    <property type="evidence" value="ECO:0007669"/>
    <property type="project" value="InterPro"/>
</dbReference>
<protein>
    <recommendedName>
        <fullName evidence="5">Large ribosomal subunit protein bL25</fullName>
    </recommendedName>
    <alternativeName>
        <fullName evidence="5">General stress protein CTC</fullName>
    </alternativeName>
</protein>
<feature type="domain" description="Large ribosomal subunit protein bL25 L25" evidence="6">
    <location>
        <begin position="6"/>
        <end position="90"/>
    </location>
</feature>
<dbReference type="NCBIfam" id="TIGR00731">
    <property type="entry name" value="bL25_bact_ctc"/>
    <property type="match status" value="1"/>
</dbReference>
<keyword evidence="1 5" id="KW-0699">rRNA-binding</keyword>
<dbReference type="InterPro" id="IPR029751">
    <property type="entry name" value="Ribosomal_L25_dom"/>
</dbReference>
<dbReference type="InterPro" id="IPR020930">
    <property type="entry name" value="Ribosomal_uL5_bac-type"/>
</dbReference>